<dbReference type="Proteomes" id="UP000321926">
    <property type="component" value="Unassembled WGS sequence"/>
</dbReference>
<dbReference type="Pfam" id="PF12836">
    <property type="entry name" value="HHH_3"/>
    <property type="match status" value="3"/>
</dbReference>
<evidence type="ECO:0000256" key="2">
    <source>
        <dbReference type="SAM" id="Phobius"/>
    </source>
</evidence>
<dbReference type="PANTHER" id="PTHR21180:SF32">
    <property type="entry name" value="ENDONUCLEASE_EXONUCLEASE_PHOSPHATASE FAMILY DOMAIN-CONTAINING PROTEIN 1"/>
    <property type="match status" value="1"/>
</dbReference>
<evidence type="ECO:0000313" key="3">
    <source>
        <dbReference type="EMBL" id="TXK24760.1"/>
    </source>
</evidence>
<dbReference type="InterPro" id="IPR051675">
    <property type="entry name" value="Endo/Exo/Phosphatase_dom_1"/>
</dbReference>
<gene>
    <name evidence="3" type="ORF">FVR03_22315</name>
</gene>
<dbReference type="Gene3D" id="1.10.150.280">
    <property type="entry name" value="AF1531-like domain"/>
    <property type="match status" value="2"/>
</dbReference>
<feature type="transmembrane region" description="Helical" evidence="2">
    <location>
        <begin position="21"/>
        <end position="39"/>
    </location>
</feature>
<protein>
    <submittedName>
        <fullName evidence="3">Helix-hairpin-helix domain-containing protein</fullName>
    </submittedName>
</protein>
<dbReference type="EMBL" id="VRTY01000139">
    <property type="protein sequence ID" value="TXK24760.1"/>
    <property type="molecule type" value="Genomic_DNA"/>
</dbReference>
<feature type="compositionally biased region" description="Basic and acidic residues" evidence="1">
    <location>
        <begin position="149"/>
        <end position="161"/>
    </location>
</feature>
<keyword evidence="2" id="KW-0472">Membrane</keyword>
<keyword evidence="2" id="KW-0812">Transmembrane</keyword>
<name>A0A5C8IU23_9BACT</name>
<dbReference type="SUPFAM" id="SSF47781">
    <property type="entry name" value="RuvA domain 2-like"/>
    <property type="match status" value="3"/>
</dbReference>
<evidence type="ECO:0000256" key="1">
    <source>
        <dbReference type="SAM" id="MobiDB-lite"/>
    </source>
</evidence>
<dbReference type="AlphaFoldDB" id="A0A5C8IU23"/>
<feature type="region of interest" description="Disordered" evidence="1">
    <location>
        <begin position="149"/>
        <end position="176"/>
    </location>
</feature>
<dbReference type="RefSeq" id="WP_147923997.1">
    <property type="nucleotide sequence ID" value="NZ_VRTY01000139.1"/>
</dbReference>
<keyword evidence="4" id="KW-1185">Reference proteome</keyword>
<comment type="caution">
    <text evidence="3">The sequence shown here is derived from an EMBL/GenBank/DDBJ whole genome shotgun (WGS) entry which is preliminary data.</text>
</comment>
<reference evidence="3 4" key="1">
    <citation type="submission" date="2019-08" db="EMBL/GenBank/DDBJ databases">
        <authorList>
            <person name="Shi S."/>
        </authorList>
    </citation>
    <scope>NUCLEOTIDE SEQUENCE [LARGE SCALE GENOMIC DNA]</scope>
    <source>
        <strain evidence="3 4">GY10130</strain>
    </source>
</reference>
<evidence type="ECO:0000313" key="4">
    <source>
        <dbReference type="Proteomes" id="UP000321926"/>
    </source>
</evidence>
<proteinExistence type="predicted"/>
<dbReference type="GO" id="GO:0015628">
    <property type="term" value="P:protein secretion by the type II secretion system"/>
    <property type="evidence" value="ECO:0007669"/>
    <property type="project" value="TreeGrafter"/>
</dbReference>
<dbReference type="PANTHER" id="PTHR21180">
    <property type="entry name" value="ENDONUCLEASE/EXONUCLEASE/PHOSPHATASE FAMILY DOMAIN-CONTAINING PROTEIN 1"/>
    <property type="match status" value="1"/>
</dbReference>
<sequence length="317" mass="36562">MKKLRHLIRRHLGFSQAEVNGFLLLMSLLVLFMVLPFLYDAIIRPAPLAATAAREQQVLDSLVAQLELRSQIRKESQFKLPVVPLQPFNPNKLTTEQWQELGLPKFLAQRILNYRQKVGDFTYKAEVGRIYGLPDSVYQQLRPYIQLPEERPSRYNNRSRDIAAAPDRPSTAPHRDYPKREKFVLAPFNINTADTTQLKQIRGIGSKLSARIVKYRDGLGGFREMEQLQEVFGLSPEVVDSLQKYSYVQQGYTPKKLNINLATADELRAHTYISPNVARALVAYREQHGPYKQIDEIRKIKIISPELYEKLLPYLSL</sequence>
<accession>A0A5C8IU23</accession>
<dbReference type="OrthoDB" id="981124at2"/>
<dbReference type="InterPro" id="IPR010994">
    <property type="entry name" value="RuvA_2-like"/>
</dbReference>
<organism evidence="3 4">
    <name type="scientific">Pontibacter qinzhouensis</name>
    <dbReference type="NCBI Taxonomy" id="2603253"/>
    <lineage>
        <taxon>Bacteria</taxon>
        <taxon>Pseudomonadati</taxon>
        <taxon>Bacteroidota</taxon>
        <taxon>Cytophagia</taxon>
        <taxon>Cytophagales</taxon>
        <taxon>Hymenobacteraceae</taxon>
        <taxon>Pontibacter</taxon>
    </lineage>
</organism>
<dbReference type="GO" id="GO:0015627">
    <property type="term" value="C:type II protein secretion system complex"/>
    <property type="evidence" value="ECO:0007669"/>
    <property type="project" value="TreeGrafter"/>
</dbReference>
<keyword evidence="2" id="KW-1133">Transmembrane helix</keyword>